<gene>
    <name evidence="1" type="ORF">H310_05264</name>
</gene>
<dbReference type="GeneID" id="20082314"/>
<organism evidence="1">
    <name type="scientific">Aphanomyces invadans</name>
    <dbReference type="NCBI Taxonomy" id="157072"/>
    <lineage>
        <taxon>Eukaryota</taxon>
        <taxon>Sar</taxon>
        <taxon>Stramenopiles</taxon>
        <taxon>Oomycota</taxon>
        <taxon>Saprolegniomycetes</taxon>
        <taxon>Saprolegniales</taxon>
        <taxon>Verrucalvaceae</taxon>
        <taxon>Aphanomyces</taxon>
    </lineage>
</organism>
<evidence type="ECO:0000313" key="1">
    <source>
        <dbReference type="EMBL" id="ETW02770.1"/>
    </source>
</evidence>
<dbReference type="EMBL" id="KI913960">
    <property type="protein sequence ID" value="ETW02770.1"/>
    <property type="molecule type" value="Genomic_DNA"/>
</dbReference>
<accession>A0A024U967</accession>
<dbReference type="RefSeq" id="XP_008868154.1">
    <property type="nucleotide sequence ID" value="XM_008869932.1"/>
</dbReference>
<dbReference type="VEuPathDB" id="FungiDB:H310_05264"/>
<reference evidence="1" key="1">
    <citation type="submission" date="2013-12" db="EMBL/GenBank/DDBJ databases">
        <title>The Genome Sequence of Aphanomyces invadans NJM9701.</title>
        <authorList>
            <consortium name="The Broad Institute Genomics Platform"/>
            <person name="Russ C."/>
            <person name="Tyler B."/>
            <person name="van West P."/>
            <person name="Dieguez-Uribeondo J."/>
            <person name="Young S.K."/>
            <person name="Zeng Q."/>
            <person name="Gargeya S."/>
            <person name="Fitzgerald M."/>
            <person name="Abouelleil A."/>
            <person name="Alvarado L."/>
            <person name="Chapman S.B."/>
            <person name="Gainer-Dewar J."/>
            <person name="Goldberg J."/>
            <person name="Griggs A."/>
            <person name="Gujja S."/>
            <person name="Hansen M."/>
            <person name="Howarth C."/>
            <person name="Imamovic A."/>
            <person name="Ireland A."/>
            <person name="Larimer J."/>
            <person name="McCowan C."/>
            <person name="Murphy C."/>
            <person name="Pearson M."/>
            <person name="Poon T.W."/>
            <person name="Priest M."/>
            <person name="Roberts A."/>
            <person name="Saif S."/>
            <person name="Shea T."/>
            <person name="Sykes S."/>
            <person name="Wortman J."/>
            <person name="Nusbaum C."/>
            <person name="Birren B."/>
        </authorList>
    </citation>
    <scope>NUCLEOTIDE SEQUENCE [LARGE SCALE GENOMIC DNA]</scope>
    <source>
        <strain evidence="1">NJM9701</strain>
    </source>
</reference>
<dbReference type="OrthoDB" id="66571at2759"/>
<sequence length="747" mass="82193">MLLQRAWRRSSVLSKAESLRAHYSSHNRMRLRDALRGHTAAAPLHEFTNSIEPAPTCVLHPIALNNVAAATALLVQEHNNSSARDTRNNIGLALRQALDTDTSLLPSLMFQAVSVHATLPSDVFEALVAHCRDHSLSKLATSLAHAIHNDLAPLPSSPHDFITMLVDCGANRAAVTVYEKLQESHVVHLLPTQAISMLSCLQCVYDGVTPRTKLEDIQTDAASIVRYFHYGHKNMAKEVLDLLKRHDHVTPPASLVHQLAVDLKTVGADITPLLEYAVFDRQLVLEPHVYLTWLQTAPMDAAAPMLLKALPSILLNCIYGDESNEIVRAATRQCFRQTRLSLAMEFFKAASQIAAPPLDKDDSERLQPQQVEVICQADVGLQWVITALQSFRAEEGASARVEALPSHSGKELAIVSLYLHPRVSPEVAAEIARLAPVRFTKNSPLGDLLVKSGLYRKLTRALCFDGQVELATSLFAWLQDIQNAVVPLDIWTLFFGKARRLITDISDETNHRQRLQSALHQFINQLARHAYAGEDVDEAVVAAMKAALHVGDVASAVQLQNTSSWVPKDGTQDALATVLAAVRVIADPLIQRSVSIYFLARKAPGEDTDTWPSTSSIFDVLVKNGIHMGLGTYRKMLLQVIHDLDMVTAHAMLQHAQNHSIEVSPDVFTVCFAQHAHSKRDPAAFVSLLNSMSTLGLLQDNGVVYQAAIRACIAAKKSKLMWGCVNRAESRGVMLDREMLGELEALL</sequence>
<proteinExistence type="predicted"/>
<name>A0A024U967_9STRA</name>
<dbReference type="AlphaFoldDB" id="A0A024U967"/>
<protein>
    <submittedName>
        <fullName evidence="1">Uncharacterized protein</fullName>
    </submittedName>
</protein>